<dbReference type="Gene3D" id="3.30.9.10">
    <property type="entry name" value="D-Amino Acid Oxidase, subunit A, domain 2"/>
    <property type="match status" value="1"/>
</dbReference>
<gene>
    <name evidence="7" type="ORF">SAMN04488519_105316</name>
</gene>
<accession>A0A1I5GDX9</accession>
<dbReference type="Gene3D" id="3.50.50.60">
    <property type="entry name" value="FAD/NAD(P)-binding domain"/>
    <property type="match status" value="1"/>
</dbReference>
<proteinExistence type="predicted"/>
<evidence type="ECO:0000256" key="5">
    <source>
        <dbReference type="SAM" id="Phobius"/>
    </source>
</evidence>
<sequence length="373" mass="41797">MKQVDIVVVGLGAVGSAALYFLSKSGFSVLGLDRFDPPHAMGSSHGETRITRLAVGEGEEYVNFAQRSQEIWRQMEQDSGNQLFIPSGGILLDSGVQPWSKHGGEGFFERTKSIAKKRSISHELLGSEELEKRYGVFDLPKTGAVYFEPSAGYLFPEKIVETQLDLALKQGAQLRVHAPLIELEQTEQGVCLQLKEEKIMAQRVLLCNGGWIKDFLPENQANKFKICRQVLHWIKIEDQSLDFGNLPVFMWGFGHQAEDFIYGFPSLDGESIKVATESFIDSAHPDFLNRSVNQTEQEEFWNQKIQGKIKGLKKEFLKSEVCFYTVREDSKFVIGKHPDSPMTWMVSACSGHGFKHSAAIGEKMSQQLLASLA</sequence>
<dbReference type="Proteomes" id="UP000199564">
    <property type="component" value="Unassembled WGS sequence"/>
</dbReference>
<feature type="domain" description="FAD dependent oxidoreductase" evidence="6">
    <location>
        <begin position="5"/>
        <end position="366"/>
    </location>
</feature>
<keyword evidence="2" id="KW-0285">Flavoprotein</keyword>
<dbReference type="NCBIfam" id="NF008425">
    <property type="entry name" value="PRK11259.1"/>
    <property type="match status" value="1"/>
</dbReference>
<dbReference type="AlphaFoldDB" id="A0A1I5GDX9"/>
<organism evidence="7 8">
    <name type="scientific">Algoriphagus ornithinivorans</name>
    <dbReference type="NCBI Taxonomy" id="226506"/>
    <lineage>
        <taxon>Bacteria</taxon>
        <taxon>Pseudomonadati</taxon>
        <taxon>Bacteroidota</taxon>
        <taxon>Cytophagia</taxon>
        <taxon>Cytophagales</taxon>
        <taxon>Cyclobacteriaceae</taxon>
        <taxon>Algoriphagus</taxon>
    </lineage>
</organism>
<evidence type="ECO:0000313" key="7">
    <source>
        <dbReference type="EMBL" id="SFO33751.1"/>
    </source>
</evidence>
<keyword evidence="4" id="KW-0560">Oxidoreductase</keyword>
<keyword evidence="8" id="KW-1185">Reference proteome</keyword>
<keyword evidence="3" id="KW-0274">FAD</keyword>
<name>A0A1I5GDX9_9BACT</name>
<dbReference type="EMBL" id="FOVW01000005">
    <property type="protein sequence ID" value="SFO33751.1"/>
    <property type="molecule type" value="Genomic_DNA"/>
</dbReference>
<dbReference type="InterPro" id="IPR006076">
    <property type="entry name" value="FAD-dep_OxRdtase"/>
</dbReference>
<dbReference type="SUPFAM" id="SSF54373">
    <property type="entry name" value="FAD-linked reductases, C-terminal domain"/>
    <property type="match status" value="1"/>
</dbReference>
<evidence type="ECO:0000256" key="1">
    <source>
        <dbReference type="ARBA" id="ARBA00001974"/>
    </source>
</evidence>
<evidence type="ECO:0000256" key="3">
    <source>
        <dbReference type="ARBA" id="ARBA00022827"/>
    </source>
</evidence>
<dbReference type="Pfam" id="PF01266">
    <property type="entry name" value="DAO"/>
    <property type="match status" value="1"/>
</dbReference>
<protein>
    <submittedName>
        <fullName evidence="7">Sarcosine oxidase</fullName>
    </submittedName>
</protein>
<dbReference type="GO" id="GO:0008115">
    <property type="term" value="F:sarcosine oxidase activity"/>
    <property type="evidence" value="ECO:0007669"/>
    <property type="project" value="TreeGrafter"/>
</dbReference>
<feature type="transmembrane region" description="Helical" evidence="5">
    <location>
        <begin position="6"/>
        <end position="22"/>
    </location>
</feature>
<evidence type="ECO:0000256" key="2">
    <source>
        <dbReference type="ARBA" id="ARBA00022630"/>
    </source>
</evidence>
<dbReference type="SUPFAM" id="SSF51905">
    <property type="entry name" value="FAD/NAD(P)-binding domain"/>
    <property type="match status" value="1"/>
</dbReference>
<keyword evidence="5" id="KW-1133">Transmembrane helix</keyword>
<evidence type="ECO:0000259" key="6">
    <source>
        <dbReference type="Pfam" id="PF01266"/>
    </source>
</evidence>
<comment type="cofactor">
    <cofactor evidence="1">
        <name>FAD</name>
        <dbReference type="ChEBI" id="CHEBI:57692"/>
    </cofactor>
</comment>
<keyword evidence="5" id="KW-0472">Membrane</keyword>
<dbReference type="PANTHER" id="PTHR10961:SF7">
    <property type="entry name" value="FAD DEPENDENT OXIDOREDUCTASE DOMAIN-CONTAINING PROTEIN"/>
    <property type="match status" value="1"/>
</dbReference>
<dbReference type="STRING" id="226506.SAMN04488519_105316"/>
<dbReference type="PANTHER" id="PTHR10961">
    <property type="entry name" value="PEROXISOMAL SARCOSINE OXIDASE"/>
    <property type="match status" value="1"/>
</dbReference>
<evidence type="ECO:0000256" key="4">
    <source>
        <dbReference type="ARBA" id="ARBA00023002"/>
    </source>
</evidence>
<dbReference type="InterPro" id="IPR045170">
    <property type="entry name" value="MTOX"/>
</dbReference>
<dbReference type="GO" id="GO:0050660">
    <property type="term" value="F:flavin adenine dinucleotide binding"/>
    <property type="evidence" value="ECO:0007669"/>
    <property type="project" value="InterPro"/>
</dbReference>
<evidence type="ECO:0000313" key="8">
    <source>
        <dbReference type="Proteomes" id="UP000199564"/>
    </source>
</evidence>
<keyword evidence="5" id="KW-0812">Transmembrane</keyword>
<dbReference type="RefSeq" id="WP_091653638.1">
    <property type="nucleotide sequence ID" value="NZ_FOVW01000005.1"/>
</dbReference>
<dbReference type="InterPro" id="IPR036188">
    <property type="entry name" value="FAD/NAD-bd_sf"/>
</dbReference>
<reference evidence="8" key="1">
    <citation type="submission" date="2016-10" db="EMBL/GenBank/DDBJ databases">
        <authorList>
            <person name="Varghese N."/>
            <person name="Submissions S."/>
        </authorList>
    </citation>
    <scope>NUCLEOTIDE SEQUENCE [LARGE SCALE GENOMIC DNA]</scope>
    <source>
        <strain evidence="8">DSM 15282</strain>
    </source>
</reference>